<proteinExistence type="predicted"/>
<dbReference type="Proteomes" id="UP000198310">
    <property type="component" value="Unassembled WGS sequence"/>
</dbReference>
<reference evidence="2" key="1">
    <citation type="submission" date="2017-06" db="EMBL/GenBank/DDBJ databases">
        <authorList>
            <person name="Varghese N."/>
            <person name="Submissions S."/>
        </authorList>
    </citation>
    <scope>NUCLEOTIDE SEQUENCE [LARGE SCALE GENOMIC DNA]</scope>
    <source>
        <strain evidence="2">DSM 28041</strain>
    </source>
</reference>
<dbReference type="Gene3D" id="1.25.40.390">
    <property type="match status" value="1"/>
</dbReference>
<dbReference type="SUPFAM" id="SSF48452">
    <property type="entry name" value="TPR-like"/>
    <property type="match status" value="1"/>
</dbReference>
<dbReference type="AlphaFoldDB" id="A0A238W331"/>
<protein>
    <submittedName>
        <fullName evidence="1">Susd and RagB outer membrane lipoprotein</fullName>
    </submittedName>
</protein>
<sequence length="480" mass="52608">MKKSLLFILPAMVLATSCVDTLDDYNIDPKRPQAGEVPATTLVSSAERSLARTVVSPSVNLNPFRLYTQYWAETTYFDESIYDIKTRNINGGFWSAIYRDVLRDLQEARTIINANTDPTFAPAVRANQLAAIEVLEVYAWATLVDAFGDVPYSEALDFARPQPKYDDDAVIYSDLITRLNTAIGKFDTSAEGLGSADLIYGGDVAHFAQFANSLKLRLALTISEVDAAKAGTMVKEVQGKLFTSNEDNAQIAFQTANPNTNPLFEDLVQSGRNDFVGTSFFINKLTTLNDPRLNVYFQTRDGKYVGGEYGSNNSYESFSAPGAALESPTFPGVLLSYSQVEFLQAEAVERGLGATGSAKSHYDAAVTASILEWGGTQGQATAYLAQPTVNYSNAASGASFKEKIGIQKWIALYGQPTDSYREYRRLDYPVLTKPDQALSNIPRRFFYPVVEQNLNAANNSAAAAAIGGDNVDSRIFWDKF</sequence>
<organism evidence="1 2">
    <name type="scientific">Hymenobacter mucosus</name>
    <dbReference type="NCBI Taxonomy" id="1411120"/>
    <lineage>
        <taxon>Bacteria</taxon>
        <taxon>Pseudomonadati</taxon>
        <taxon>Bacteroidota</taxon>
        <taxon>Cytophagia</taxon>
        <taxon>Cytophagales</taxon>
        <taxon>Hymenobacteraceae</taxon>
        <taxon>Hymenobacter</taxon>
    </lineage>
</organism>
<dbReference type="InterPro" id="IPR041662">
    <property type="entry name" value="SusD-like_2"/>
</dbReference>
<dbReference type="Pfam" id="PF12771">
    <property type="entry name" value="SusD-like_2"/>
    <property type="match status" value="1"/>
</dbReference>
<dbReference type="EMBL" id="FZNS01000002">
    <property type="protein sequence ID" value="SNR40908.1"/>
    <property type="molecule type" value="Genomic_DNA"/>
</dbReference>
<name>A0A238W331_9BACT</name>
<accession>A0A238W331</accession>
<evidence type="ECO:0000313" key="1">
    <source>
        <dbReference type="EMBL" id="SNR40908.1"/>
    </source>
</evidence>
<keyword evidence="1" id="KW-0449">Lipoprotein</keyword>
<keyword evidence="2" id="KW-1185">Reference proteome</keyword>
<gene>
    <name evidence="1" type="ORF">SAMN06269173_102181</name>
</gene>
<evidence type="ECO:0000313" key="2">
    <source>
        <dbReference type="Proteomes" id="UP000198310"/>
    </source>
</evidence>
<dbReference type="InterPro" id="IPR011990">
    <property type="entry name" value="TPR-like_helical_dom_sf"/>
</dbReference>
<dbReference type="RefSeq" id="WP_089331867.1">
    <property type="nucleotide sequence ID" value="NZ_FZNS01000002.1"/>
</dbReference>
<dbReference type="PROSITE" id="PS51257">
    <property type="entry name" value="PROKAR_LIPOPROTEIN"/>
    <property type="match status" value="1"/>
</dbReference>